<keyword evidence="3" id="KW-0675">Receptor</keyword>
<dbReference type="Gene3D" id="3.40.190.150">
    <property type="entry name" value="Bordetella uptake gene, domain 1"/>
    <property type="match status" value="1"/>
</dbReference>
<keyword evidence="4" id="KW-1185">Reference proteome</keyword>
<reference evidence="4" key="1">
    <citation type="submission" date="2016-11" db="EMBL/GenBank/DDBJ databases">
        <authorList>
            <person name="Varghese N."/>
            <person name="Submissions S."/>
        </authorList>
    </citation>
    <scope>NUCLEOTIDE SEQUENCE [LARGE SCALE GENOMIC DNA]</scope>
    <source>
        <strain evidence="4">GAS401</strain>
    </source>
</reference>
<gene>
    <name evidence="3" type="ORF">SAMN05444170_3858</name>
</gene>
<comment type="similarity">
    <text evidence="1">Belongs to the UPF0065 (bug) family.</text>
</comment>
<organism evidence="3 4">
    <name type="scientific">Bradyrhizobium erythrophlei</name>
    <dbReference type="NCBI Taxonomy" id="1437360"/>
    <lineage>
        <taxon>Bacteria</taxon>
        <taxon>Pseudomonadati</taxon>
        <taxon>Pseudomonadota</taxon>
        <taxon>Alphaproteobacteria</taxon>
        <taxon>Hyphomicrobiales</taxon>
        <taxon>Nitrobacteraceae</taxon>
        <taxon>Bradyrhizobium</taxon>
    </lineage>
</organism>
<dbReference type="InterPro" id="IPR042100">
    <property type="entry name" value="Bug_dom1"/>
</dbReference>
<feature type="chain" id="PRO_5012568305" evidence="2">
    <location>
        <begin position="34"/>
        <end position="335"/>
    </location>
</feature>
<dbReference type="EMBL" id="LT670849">
    <property type="protein sequence ID" value="SHN78971.1"/>
    <property type="molecule type" value="Genomic_DNA"/>
</dbReference>
<accession>A0A1M7U7H9</accession>
<dbReference type="Gene3D" id="3.40.190.10">
    <property type="entry name" value="Periplasmic binding protein-like II"/>
    <property type="match status" value="1"/>
</dbReference>
<sequence>MSRSPGYDDMMIFCRNIAIIACLGLALSTSADAQEDPSKYPTRAIHIVVGFTPGGGNDLIARIVGQKLSESLGQAVVIDNKPGGGAIVATEYVAKSAPDGYTLLIGASGAMAINPAVYARLGYDPVKDFIPITELGSFPLILIVNATSPIKSVADLITFAKAHPKEANYSSSSAAFQLVTELFKQKTGAPMQEIPYKGANDSVMAVISGQVTATIADAGPVSGQVKGGQVRALAVTSPTRAADLPDVPTMKEAGTDVDAVLWSGIFAPRQTPPAIVKKLEAELTRIIREPDVAARLKPLGIQPVGNSSEEFARILAADIARWTEVARAGNIKIEQ</sequence>
<dbReference type="Proteomes" id="UP000184096">
    <property type="component" value="Chromosome I"/>
</dbReference>
<protein>
    <submittedName>
        <fullName evidence="3">Tripartite-type tricarboxylate transporter, receptor component TctC</fullName>
    </submittedName>
</protein>
<dbReference type="PANTHER" id="PTHR42928:SF5">
    <property type="entry name" value="BLR1237 PROTEIN"/>
    <property type="match status" value="1"/>
</dbReference>
<evidence type="ECO:0000313" key="3">
    <source>
        <dbReference type="EMBL" id="SHN78971.1"/>
    </source>
</evidence>
<feature type="signal peptide" evidence="2">
    <location>
        <begin position="1"/>
        <end position="33"/>
    </location>
</feature>
<dbReference type="InterPro" id="IPR005064">
    <property type="entry name" value="BUG"/>
</dbReference>
<dbReference type="RefSeq" id="WP_172806046.1">
    <property type="nucleotide sequence ID" value="NZ_LT670849.1"/>
</dbReference>
<dbReference type="PANTHER" id="PTHR42928">
    <property type="entry name" value="TRICARBOXYLATE-BINDING PROTEIN"/>
    <property type="match status" value="1"/>
</dbReference>
<name>A0A1M7U7H9_9BRAD</name>
<dbReference type="SUPFAM" id="SSF53850">
    <property type="entry name" value="Periplasmic binding protein-like II"/>
    <property type="match status" value="1"/>
</dbReference>
<evidence type="ECO:0000256" key="1">
    <source>
        <dbReference type="ARBA" id="ARBA00006987"/>
    </source>
</evidence>
<evidence type="ECO:0000313" key="4">
    <source>
        <dbReference type="Proteomes" id="UP000184096"/>
    </source>
</evidence>
<evidence type="ECO:0000256" key="2">
    <source>
        <dbReference type="SAM" id="SignalP"/>
    </source>
</evidence>
<dbReference type="PIRSF" id="PIRSF017082">
    <property type="entry name" value="YflP"/>
    <property type="match status" value="1"/>
</dbReference>
<keyword evidence="2" id="KW-0732">Signal</keyword>
<dbReference type="Pfam" id="PF03401">
    <property type="entry name" value="TctC"/>
    <property type="match status" value="1"/>
</dbReference>
<dbReference type="AlphaFoldDB" id="A0A1M7U7H9"/>
<proteinExistence type="inferred from homology"/>
<dbReference type="CDD" id="cd13578">
    <property type="entry name" value="PBP2_Bug27"/>
    <property type="match status" value="1"/>
</dbReference>